<sequence length="151" mass="16027">MPGTLTVSPLAPAESPATGSLLAVERLHPWERVLALYVSDLPTDFAGGVGESADVLIGWVRHGAARLGYRHLREGGRRAAHLAALRRAGSASGSQRAAYHRMFPDSARLRLVEDLSSSLVAVLPEPSSGWVGDADHSVYVAFGDDMDEVAV</sequence>
<gene>
    <name evidence="1" type="ORF">FOE67_01615</name>
</gene>
<accession>A0A7W3SZR6</accession>
<dbReference type="RefSeq" id="WP_182659933.1">
    <property type="nucleotide sequence ID" value="NZ_VKHS01000015.1"/>
</dbReference>
<comment type="caution">
    <text evidence="1">The sequence shown here is derived from an EMBL/GenBank/DDBJ whole genome shotgun (WGS) entry which is preliminary data.</text>
</comment>
<dbReference type="AlphaFoldDB" id="A0A7W3SZR6"/>
<protein>
    <submittedName>
        <fullName evidence="1">Uncharacterized protein</fullName>
    </submittedName>
</protein>
<reference evidence="2" key="1">
    <citation type="submission" date="2019-10" db="EMBL/GenBank/DDBJ databases">
        <title>Streptomyces sp. nov., a novel actinobacterium isolated from alkaline environment.</title>
        <authorList>
            <person name="Golinska P."/>
        </authorList>
    </citation>
    <scope>NUCLEOTIDE SEQUENCE [LARGE SCALE GENOMIC DNA]</scope>
    <source>
        <strain evidence="2">DSM 42108</strain>
    </source>
</reference>
<dbReference type="Proteomes" id="UP000530234">
    <property type="component" value="Unassembled WGS sequence"/>
</dbReference>
<name>A0A7W3SZR6_9ACTN</name>
<evidence type="ECO:0000313" key="1">
    <source>
        <dbReference type="EMBL" id="MBB0228242.1"/>
    </source>
</evidence>
<proteinExistence type="predicted"/>
<dbReference type="EMBL" id="VKHS01000015">
    <property type="protein sequence ID" value="MBB0228242.1"/>
    <property type="molecule type" value="Genomic_DNA"/>
</dbReference>
<keyword evidence="2" id="KW-1185">Reference proteome</keyword>
<evidence type="ECO:0000313" key="2">
    <source>
        <dbReference type="Proteomes" id="UP000530234"/>
    </source>
</evidence>
<organism evidence="1 2">
    <name type="scientific">Streptomyces calidiresistens</name>
    <dbReference type="NCBI Taxonomy" id="1485586"/>
    <lineage>
        <taxon>Bacteria</taxon>
        <taxon>Bacillati</taxon>
        <taxon>Actinomycetota</taxon>
        <taxon>Actinomycetes</taxon>
        <taxon>Kitasatosporales</taxon>
        <taxon>Streptomycetaceae</taxon>
        <taxon>Streptomyces</taxon>
    </lineage>
</organism>